<dbReference type="PANTHER" id="PTHR47053:SF1">
    <property type="entry name" value="MUREIN DD-ENDOPEPTIDASE MEPH-RELATED"/>
    <property type="match status" value="1"/>
</dbReference>
<feature type="domain" description="NlpC/P60" evidence="6">
    <location>
        <begin position="36"/>
        <end position="156"/>
    </location>
</feature>
<comment type="similarity">
    <text evidence="1">Belongs to the peptidase C40 family.</text>
</comment>
<keyword evidence="8" id="KW-1185">Reference proteome</keyword>
<dbReference type="InterPro" id="IPR000064">
    <property type="entry name" value="NLP_P60_dom"/>
</dbReference>
<evidence type="ECO:0000256" key="1">
    <source>
        <dbReference type="ARBA" id="ARBA00007074"/>
    </source>
</evidence>
<evidence type="ECO:0000259" key="6">
    <source>
        <dbReference type="PROSITE" id="PS51935"/>
    </source>
</evidence>
<name>A0ABS5CBD0_9BACL</name>
<dbReference type="SUPFAM" id="SSF54001">
    <property type="entry name" value="Cysteine proteinases"/>
    <property type="match status" value="1"/>
</dbReference>
<comment type="caution">
    <text evidence="7">The sequence shown here is derived from an EMBL/GenBank/DDBJ whole genome shotgun (WGS) entry which is preliminary data.</text>
</comment>
<gene>
    <name evidence="7" type="ORF">I8J30_11395</name>
</gene>
<dbReference type="PROSITE" id="PS51935">
    <property type="entry name" value="NLPC_P60"/>
    <property type="match status" value="1"/>
</dbReference>
<feature type="signal peptide" evidence="5">
    <location>
        <begin position="1"/>
        <end position="20"/>
    </location>
</feature>
<sequence length="156" mass="16967">MKTNISKLVMSIALSFSLLAGGTAALQATPAHATSAAKASKIISTAKKYLGTPYKYGVSTSTTRYFDCSSFTKYVFKKYGTTLPRTSKSQSKVGSYVSKSNLKPGDLVFFYKPIHHVGIYIGNGKMIHTYGKPGVMISSINSGWWSDHYATARRVS</sequence>
<evidence type="ECO:0000256" key="2">
    <source>
        <dbReference type="ARBA" id="ARBA00022670"/>
    </source>
</evidence>
<accession>A0ABS5CBD0</accession>
<dbReference type="InterPro" id="IPR038765">
    <property type="entry name" value="Papain-like_cys_pep_sf"/>
</dbReference>
<evidence type="ECO:0000256" key="5">
    <source>
        <dbReference type="SAM" id="SignalP"/>
    </source>
</evidence>
<dbReference type="RefSeq" id="WP_210658292.1">
    <property type="nucleotide sequence ID" value="NZ_JAGKSP010000003.1"/>
</dbReference>
<dbReference type="EMBL" id="JAGKSP010000003">
    <property type="protein sequence ID" value="MBP3963308.1"/>
    <property type="molecule type" value="Genomic_DNA"/>
</dbReference>
<dbReference type="InterPro" id="IPR051202">
    <property type="entry name" value="Peptidase_C40"/>
</dbReference>
<dbReference type="PANTHER" id="PTHR47053">
    <property type="entry name" value="MUREIN DD-ENDOPEPTIDASE MEPH-RELATED"/>
    <property type="match status" value="1"/>
</dbReference>
<evidence type="ECO:0000313" key="7">
    <source>
        <dbReference type="EMBL" id="MBP3963308.1"/>
    </source>
</evidence>
<keyword evidence="3" id="KW-0378">Hydrolase</keyword>
<reference evidence="7 8" key="1">
    <citation type="submission" date="2021-04" db="EMBL/GenBank/DDBJ databases">
        <title>Paenibacillus sp. DLE-14 whole genome sequence.</title>
        <authorList>
            <person name="Ham Y.J."/>
        </authorList>
    </citation>
    <scope>NUCLEOTIDE SEQUENCE [LARGE SCALE GENOMIC DNA]</scope>
    <source>
        <strain evidence="7 8">DLE-14</strain>
    </source>
</reference>
<keyword evidence="5" id="KW-0732">Signal</keyword>
<evidence type="ECO:0000313" key="8">
    <source>
        <dbReference type="Proteomes" id="UP000673394"/>
    </source>
</evidence>
<keyword evidence="2" id="KW-0645">Protease</keyword>
<evidence type="ECO:0000256" key="4">
    <source>
        <dbReference type="ARBA" id="ARBA00022807"/>
    </source>
</evidence>
<proteinExistence type="inferred from homology"/>
<dbReference type="Gene3D" id="3.90.1720.10">
    <property type="entry name" value="endopeptidase domain like (from Nostoc punctiforme)"/>
    <property type="match status" value="1"/>
</dbReference>
<feature type="chain" id="PRO_5045167451" evidence="5">
    <location>
        <begin position="21"/>
        <end position="156"/>
    </location>
</feature>
<protein>
    <submittedName>
        <fullName evidence="7">C40 family peptidase</fullName>
    </submittedName>
</protein>
<dbReference type="Proteomes" id="UP000673394">
    <property type="component" value="Unassembled WGS sequence"/>
</dbReference>
<dbReference type="Pfam" id="PF00877">
    <property type="entry name" value="NLPC_P60"/>
    <property type="match status" value="1"/>
</dbReference>
<organism evidence="7 8">
    <name type="scientific">Paenibacillus lignilyticus</name>
    <dbReference type="NCBI Taxonomy" id="1172615"/>
    <lineage>
        <taxon>Bacteria</taxon>
        <taxon>Bacillati</taxon>
        <taxon>Bacillota</taxon>
        <taxon>Bacilli</taxon>
        <taxon>Bacillales</taxon>
        <taxon>Paenibacillaceae</taxon>
        <taxon>Paenibacillus</taxon>
    </lineage>
</organism>
<evidence type="ECO:0000256" key="3">
    <source>
        <dbReference type="ARBA" id="ARBA00022801"/>
    </source>
</evidence>
<keyword evidence="4" id="KW-0788">Thiol protease</keyword>